<sequence>MNGAWNAANDIARTHSSLVNLIPSHSCSFAWFSKQFVLSRKTPPVYCSCPVRWCAEAAAQGRALEARAKGGAGGRETHDAGKREPRFHQAPAAGVSSPLSCCFPVSGSMGGRNWVLTMVLQEEEAGLCAGWGLAPAQGAFAQGFWEGVCGGLASPLTFLPGGELLFSRQHRLRSLLCLPWAKQQSLLWDFWHHSPVLTDLPVVFLIILHCELLEVGASSAGRSAFPPWSWSPPEAVRGACSEHHPPLTYAESSPAWAGVRLEGNGILPTARWAPCTLRQPAAKKCLLTPTANRSGGFVWTWPAGFVPVLSVLTLSGVQAAPLPALLSSLPHLPPLRQSLDPALPGVQDRTGPHRNEVGCPGGTETLESRIPSGWGGRPQAVAGHGHDDQAPTFSSADASGIRNWSPKEATEQGPGAEPSLIGLFQARTPPGPPGQAPISRSRKWGWGIPGAGPPRSVGVSGTVTQRRALVPGFPSLTHPGLAVPQPRQELFVKVESREPRSWEKGQIPPQSPGASLLPQCPPTLLPTPHISIQHSTPTSQHRSSCKASKVLRTGLAAPCLLPASLKDSPKGDEMPSLQRTEKPLIPLVPRHFIDRAAGWGTVRGRKWGQHSDPARGQGPLEKGTSSGPPSRQLPVPPLGRVAVGWSRQNCGEQACGGGSSRAAWGELGWKGDGMHNCNSRGWQPPTPGAKLPRLKFTGDIRDLGIVQSRQADFSAPYAPSWSAPVSLMNRLPSPLQACPALLATLIPLPWKACGLWVLPPEPWGWGHSQEGRALPAQLPAQPTAAIRGMEADWQRPEQAAPDPKCDGPPPRAALLKDQKAALHGSLLRPQKLGCRPYFATNLPSLSSLKWVCVTQSGVSVSSWTLCVSSLLPGVVGLRGCSLEEVMWPMSWAGIRAPSLPEKWEVRWGQLEGPGGWEGACHLSGLAELPAPICRGAARPPSACSPNILFMADGSHNSLSPCSSGCTSLPWAHPPVNFGFCFWRWGGSLQPPKPPLTVVKLSAQSVDSVQGRRYHQPPSALPGLTFLEQLLGTVWVPRTQAEGSSSGEPGHLAGVDGRALLRSAGFTEEVVFRLSPGRLRNSQENRTRKDNLCSENRLCKGTGAGKALTLQSAQPWQVVEQIKARLPHRHVLCNPRVTPLATCGAGPAWNRSPVQLEGILESGLWLPWAWGQQEGASPAGGATGQKGTPTNILLKVVVPELPRIHESRPSSTLNSVLSAPTRASSHLTFTRATRGHHSKVLRLVQSNPAKQKLQAQGSLTLPAHRLLGYVPCPLEKARCVGVYFSQPCVCCAASTWLTVCPRICPPGRWVRPGKGGKQVVHCFWASSFCVTEKGHIAHKCHALQACDFTELALACLACQGCSGSSSWMVSRERERVLAPGCGGEGQHQWDFVWPGAEEHTHLPLSFLGLPCLPAAPALPPSKERACLDSASLCPALTSFQMNQPQELDDFFPGPGPAPPPALLRVAFQHPLPGLPELTPAWAVIDQGMCWRLLEATGLVLGSKGNRLGKQRLGGPQGEACISWAGSPCLPPCSPAYGQPRATPGCPPCFGLTWSYQTSCEDKQAVTKRLCCTLHWQSSVHRGQPALWELAILVPPPLPLSWGAGLTWKGDGHQALNSPLSCCWSGMGARLETDTESASSGGIANSPILRRMTSHEARRARKAQCRALDHHPHGNAIRPVPSQRALVSSQGPEELRGGWVQRVGKGPSRVDHSPRNQPSHLPSALCLWWGDAGAGGVSPGGPAHCLRQEEDAGRILTRPHGGGDVKAQGWRRRDKDLRVGPLPSRLCSPSSQGAATVPVSIVWRGMRLCSSEVTGNPLAAECSGGVKIQVLGKRKTSTPQDVAGRGLEYPLHPESMACGALPVDVHPASRHRLCGGGHHKPPSHGCPGEQARQRTSGITGHGPGPAARRVTQGKSPTPPPTSLCISETWSSGTSGACLWLLLQESSLGPSWDSEHAASVVRKELGLGVRSLGSGLVSAPAATGCAHTWLLPLPGPLLGAGDIAGKKTGEGPAGEPLPEGDLNDGGGGPCRDGEQGSCPGKSLGFEPGHTRVFEGQRHGRVPGDSEQGRQRPPLSEPPSLLLCGVCIRSELSSIQVKAPSAWLYLKSKEFSIQGAMPPTSGSSKAQGLPLNGCLLHTWAELKLWGVRCCLHSLGVPPGLEEPGRSPSFPACRKTPRLQADTEQEVLQSLLAPEPRSLGVLGLQGQMQCPSLCLSGYTAIRLGHPPMPAPHPICHRCLLHLNLAPTPFYPCARLGPEFPRIKLRLLGLAHRPHQPLLLGPHLCSCLASLVFSLSSVVLTRASSKFFPSLPSFCSCPSPPCSGSDRTPLRSTLLFIAGALWHTVGTLIMCWTGGEWLHLFPAFSPLTPWCRPKPESGTKPWPRVRDGVLTTARPGATSQTWGLGPGPAWGLSRTEGLTQTRATDWKKGVELPRNHGLRRGALEPLRLSLRLEAVVGGPGPHTVSPLQAGQTFALQGLDVLSAAAKMVERTVVGHPGFGSLNCLPQCQGLPSPGQGPAHGGGGLSGHKDILVRQAASDTGREGHPGGPRAHNSRSPPATSRGRRGIYSSQWPPRVGQSPALADSLTATPHSRAFLDKQEQALTLSFPSPRGDKVPLSAWQKPRPHPVWPGPCLSPGPQSLSMALSAPVERFIPWSQTQLCRPPQGWQGPWKACLIPPGSRQLMKPRAPALGRLGGGPAKCPLPPFCDLLSGHGVPLRAGSHQGAATPRELARKQRPQKCWCVEAGALALRMSPLGGKVIPKSGVQAFTYPDPKPALWSRLGMKSEKADVYEVPGHCSPFLVCVALSLWAHPPDLKQSLGSPGEGEAKHQEPAGRWAETDQSWADQPGLGLKANWDGPELCQGEGHSFDEQETGLPTDSDGALHNFELTLSSQQPHEGGAVITIPVSLRRRKWWLICPGRWLLRLTLKIMAQCTTKAGCSPALVQWQGAFGAPTPTRRPVGTCLVQLVVPRAVSRDHPALKQQVELKVRARKDLRPQPAVTTSPELEVPEGFQKPTWESTAIHSLGTGEEGHRGPGSGPQPGRRGDSALRGKGCWPSGRTGTLQTSSPGKELMLRSHSIPSCFCDAQGMVEAKLNSPSEGLCPRWPCCPGRWPLRPSSVAHAASWTGLRRCDRTVVAQGMLGAGVCPLSILISSLTRGPRMKWKVLIPLRGVASIQDRDPAKTLQMSCAGREQGGGPGRTASRMLDWANGHEWWASAPRDIQSLSWEGAYSGTPRNLRHRQTGAFRRSTDVSLSQSSSFPADPWDHESVSVVRCGLRRQGHGAPRRCCHSCWKRRGSARWPGVGSRVFLYGRLELAHREIWALPRLEGRDSGNSDSGLSSRAGGKGRPQGLNRNSPGMGACIHPQTDRRKGPGPGRPGHQAVPIRQPAEPASLGCSGAPLPQAPE</sequence>
<accession>A0A5N4DLF6</accession>
<dbReference type="Proteomes" id="UP000299084">
    <property type="component" value="Unassembled WGS sequence"/>
</dbReference>
<feature type="compositionally biased region" description="Basic and acidic residues" evidence="1">
    <location>
        <begin position="2045"/>
        <end position="2066"/>
    </location>
</feature>
<protein>
    <submittedName>
        <fullName evidence="2">Uncharacterized protein</fullName>
    </submittedName>
</protein>
<evidence type="ECO:0000313" key="2">
    <source>
        <dbReference type="EMBL" id="KAB1271915.1"/>
    </source>
</evidence>
<dbReference type="EMBL" id="JWIN03000010">
    <property type="protein sequence ID" value="KAB1271915.1"/>
    <property type="molecule type" value="Genomic_DNA"/>
</dbReference>
<feature type="region of interest" description="Disordered" evidence="1">
    <location>
        <begin position="3018"/>
        <end position="3061"/>
    </location>
</feature>
<feature type="region of interest" description="Disordered" evidence="1">
    <location>
        <begin position="562"/>
        <end position="582"/>
    </location>
</feature>
<feature type="region of interest" description="Disordered" evidence="1">
    <location>
        <begin position="2988"/>
        <end position="3007"/>
    </location>
</feature>
<feature type="region of interest" description="Disordered" evidence="1">
    <location>
        <begin position="2810"/>
        <end position="2834"/>
    </location>
</feature>
<organism evidence="2 3">
    <name type="scientific">Camelus dromedarius</name>
    <name type="common">Dromedary</name>
    <name type="synonym">Arabian camel</name>
    <dbReference type="NCBI Taxonomy" id="9838"/>
    <lineage>
        <taxon>Eukaryota</taxon>
        <taxon>Metazoa</taxon>
        <taxon>Chordata</taxon>
        <taxon>Craniata</taxon>
        <taxon>Vertebrata</taxon>
        <taxon>Euteleostomi</taxon>
        <taxon>Mammalia</taxon>
        <taxon>Eutheria</taxon>
        <taxon>Laurasiatheria</taxon>
        <taxon>Artiodactyla</taxon>
        <taxon>Tylopoda</taxon>
        <taxon>Camelidae</taxon>
        <taxon>Camelus</taxon>
    </lineage>
</organism>
<feature type="region of interest" description="Disordered" evidence="1">
    <location>
        <begin position="2530"/>
        <end position="2575"/>
    </location>
</feature>
<feature type="region of interest" description="Disordered" evidence="1">
    <location>
        <begin position="1667"/>
        <end position="1715"/>
    </location>
</feature>
<proteinExistence type="predicted"/>
<feature type="region of interest" description="Disordered" evidence="1">
    <location>
        <begin position="603"/>
        <end position="637"/>
    </location>
</feature>
<reference evidence="2 3" key="1">
    <citation type="journal article" date="2019" name="Mol. Ecol. Resour.">
        <title>Improving Illumina assemblies with Hi-C and long reads: an example with the North African dromedary.</title>
        <authorList>
            <person name="Elbers J.P."/>
            <person name="Rogers M.F."/>
            <person name="Perelman P.L."/>
            <person name="Proskuryakova A.A."/>
            <person name="Serdyukova N.A."/>
            <person name="Johnson W.E."/>
            <person name="Horin P."/>
            <person name="Corander J."/>
            <person name="Murphy D."/>
            <person name="Burger P.A."/>
        </authorList>
    </citation>
    <scope>NUCLEOTIDE SEQUENCE [LARGE SCALE GENOMIC DNA]</scope>
    <source>
        <strain evidence="2">Drom800</strain>
        <tissue evidence="2">Blood</tissue>
    </source>
</reference>
<feature type="region of interest" description="Disordered" evidence="1">
    <location>
        <begin position="337"/>
        <end position="459"/>
    </location>
</feature>
<gene>
    <name evidence="2" type="ORF">Cadr_000014365</name>
</gene>
<evidence type="ECO:0000256" key="1">
    <source>
        <dbReference type="SAM" id="MobiDB-lite"/>
    </source>
</evidence>
<feature type="region of interest" description="Disordered" evidence="1">
    <location>
        <begin position="1876"/>
        <end position="1920"/>
    </location>
</feature>
<feature type="region of interest" description="Disordered" evidence="1">
    <location>
        <begin position="3320"/>
        <end position="3398"/>
    </location>
</feature>
<feature type="compositionally biased region" description="Polar residues" evidence="1">
    <location>
        <begin position="3052"/>
        <end position="3061"/>
    </location>
</feature>
<comment type="caution">
    <text evidence="2">The sequence shown here is derived from an EMBL/GenBank/DDBJ whole genome shotgun (WGS) entry which is preliminary data.</text>
</comment>
<keyword evidence="3" id="KW-1185">Reference proteome</keyword>
<evidence type="ECO:0000313" key="3">
    <source>
        <dbReference type="Proteomes" id="UP000299084"/>
    </source>
</evidence>
<feature type="region of interest" description="Disordered" evidence="1">
    <location>
        <begin position="1999"/>
        <end position="2073"/>
    </location>
</feature>
<name>A0A5N4DLF6_CAMDR</name>